<accession>A0AA97CXD4</accession>
<gene>
    <name evidence="1" type="ORF">MP11Mi_33950</name>
</gene>
<reference evidence="1" key="1">
    <citation type="submission" date="2023-06" db="EMBL/GenBank/DDBJ databases">
        <title>Gordonia sp. nov. and Pseudochrobactrum sp. nov., two species isolated from the burying beetle Nicrophorus vespilloides.</title>
        <authorList>
            <person name="Poehlein A."/>
            <person name="Guzman J."/>
            <person name="Daniel R."/>
            <person name="Vilcinskas A."/>
        </authorList>
    </citation>
    <scope>NUCLEOTIDE SEQUENCE</scope>
    <source>
        <strain evidence="1">MP11Mi</strain>
    </source>
</reference>
<dbReference type="AlphaFoldDB" id="A0AA97CXD4"/>
<organism evidence="1">
    <name type="scientific">Gordonia sp. MP11Mi</name>
    <dbReference type="NCBI Taxonomy" id="3022769"/>
    <lineage>
        <taxon>Bacteria</taxon>
        <taxon>Bacillati</taxon>
        <taxon>Actinomycetota</taxon>
        <taxon>Actinomycetes</taxon>
        <taxon>Mycobacteriales</taxon>
        <taxon>Gordoniaceae</taxon>
        <taxon>Gordonia</taxon>
    </lineage>
</organism>
<evidence type="ECO:0000313" key="1">
    <source>
        <dbReference type="EMBL" id="WOC14280.1"/>
    </source>
</evidence>
<sequence>MLTIIIAVIACLLAAGVIGLGILAVLASGEAGPKRFATSEPASPIDFFTDASWAATVRVEVAQSPANVWEQACDGPLVTLAPIVSGPRTAGDERQYHGLIAATSRTVQSAPESGLIAVGTGVSIPIAVKSFAERIVITGGGGKATIEYTLAVQPRLIGFLPLRWTAAFIRPFMAFAVKRAF</sequence>
<dbReference type="EMBL" id="CP128986">
    <property type="protein sequence ID" value="WOC14280.1"/>
    <property type="molecule type" value="Genomic_DNA"/>
</dbReference>
<evidence type="ECO:0008006" key="2">
    <source>
        <dbReference type="Google" id="ProtNLM"/>
    </source>
</evidence>
<name>A0AA97CXD4_9ACTN</name>
<dbReference type="RefSeq" id="WP_420040034.1">
    <property type="nucleotide sequence ID" value="NZ_CP128986.1"/>
</dbReference>
<protein>
    <recommendedName>
        <fullName evidence="2">SRPBCC family protein</fullName>
    </recommendedName>
</protein>
<proteinExistence type="predicted"/>